<evidence type="ECO:0000313" key="2">
    <source>
        <dbReference type="EMBL" id="KAF1999108.1"/>
    </source>
</evidence>
<protein>
    <recommendedName>
        <fullName evidence="4">C2H2-type domain-containing protein</fullName>
    </recommendedName>
</protein>
<reference evidence="2" key="1">
    <citation type="journal article" date="2020" name="Stud. Mycol.">
        <title>101 Dothideomycetes genomes: a test case for predicting lifestyles and emergence of pathogens.</title>
        <authorList>
            <person name="Haridas S."/>
            <person name="Albert R."/>
            <person name="Binder M."/>
            <person name="Bloem J."/>
            <person name="Labutti K."/>
            <person name="Salamov A."/>
            <person name="Andreopoulos B."/>
            <person name="Baker S."/>
            <person name="Barry K."/>
            <person name="Bills G."/>
            <person name="Bluhm B."/>
            <person name="Cannon C."/>
            <person name="Castanera R."/>
            <person name="Culley D."/>
            <person name="Daum C."/>
            <person name="Ezra D."/>
            <person name="Gonzalez J."/>
            <person name="Henrissat B."/>
            <person name="Kuo A."/>
            <person name="Liang C."/>
            <person name="Lipzen A."/>
            <person name="Lutzoni F."/>
            <person name="Magnuson J."/>
            <person name="Mondo S."/>
            <person name="Nolan M."/>
            <person name="Ohm R."/>
            <person name="Pangilinan J."/>
            <person name="Park H.-J."/>
            <person name="Ramirez L."/>
            <person name="Alfaro M."/>
            <person name="Sun H."/>
            <person name="Tritt A."/>
            <person name="Yoshinaga Y."/>
            <person name="Zwiers L.-H."/>
            <person name="Turgeon B."/>
            <person name="Goodwin S."/>
            <person name="Spatafora J."/>
            <person name="Crous P."/>
            <person name="Grigoriev I."/>
        </authorList>
    </citation>
    <scope>NUCLEOTIDE SEQUENCE</scope>
    <source>
        <strain evidence="2">CBS 123094</strain>
    </source>
</reference>
<name>A0A6A5WDB4_9PLEO</name>
<sequence length="253" mass="27921">MLIAADARGTQLSAHQPCGNRCSLCCGLLLFLIESSLVAHVYRVPHSHLKAPVTAGRSPKKIPVHSTLETHGPPTQHPSSRKHTTVVVCLLVPVSNRPRSYNQFNSPYLLFFPGDPGLESSPLELSCVSGILDLGPQNKPSSTRARCTHPGIQLRLGRGEARYPMARPRRRVLIAAQHALPMPTLYLGGCCEKCWASKHHLMRYLNLESRLCKTIICRDQVPETYSAKISATPSPAPHPQRPSHWRGVLIFLS</sequence>
<keyword evidence="1" id="KW-0732">Signal</keyword>
<evidence type="ECO:0000256" key="1">
    <source>
        <dbReference type="SAM" id="SignalP"/>
    </source>
</evidence>
<dbReference type="EMBL" id="ML977598">
    <property type="protein sequence ID" value="KAF1999108.1"/>
    <property type="molecule type" value="Genomic_DNA"/>
</dbReference>
<feature type="signal peptide" evidence="1">
    <location>
        <begin position="1"/>
        <end position="38"/>
    </location>
</feature>
<dbReference type="AlphaFoldDB" id="A0A6A5WDB4"/>
<organism evidence="2 3">
    <name type="scientific">Amniculicola lignicola CBS 123094</name>
    <dbReference type="NCBI Taxonomy" id="1392246"/>
    <lineage>
        <taxon>Eukaryota</taxon>
        <taxon>Fungi</taxon>
        <taxon>Dikarya</taxon>
        <taxon>Ascomycota</taxon>
        <taxon>Pezizomycotina</taxon>
        <taxon>Dothideomycetes</taxon>
        <taxon>Pleosporomycetidae</taxon>
        <taxon>Pleosporales</taxon>
        <taxon>Amniculicolaceae</taxon>
        <taxon>Amniculicola</taxon>
    </lineage>
</organism>
<accession>A0A6A5WDB4</accession>
<dbReference type="Proteomes" id="UP000799779">
    <property type="component" value="Unassembled WGS sequence"/>
</dbReference>
<feature type="chain" id="PRO_5025433488" description="C2H2-type domain-containing protein" evidence="1">
    <location>
        <begin position="39"/>
        <end position="253"/>
    </location>
</feature>
<evidence type="ECO:0008006" key="4">
    <source>
        <dbReference type="Google" id="ProtNLM"/>
    </source>
</evidence>
<keyword evidence="3" id="KW-1185">Reference proteome</keyword>
<evidence type="ECO:0000313" key="3">
    <source>
        <dbReference type="Proteomes" id="UP000799779"/>
    </source>
</evidence>
<gene>
    <name evidence="2" type="ORF">P154DRAFT_233923</name>
</gene>
<proteinExistence type="predicted"/>